<comment type="caution">
    <text evidence="2">The sequence shown here is derived from an EMBL/GenBank/DDBJ whole genome shotgun (WGS) entry which is preliminary data.</text>
</comment>
<protein>
    <submittedName>
        <fullName evidence="2">Uncharacterized protein</fullName>
    </submittedName>
</protein>
<proteinExistence type="predicted"/>
<evidence type="ECO:0000313" key="2">
    <source>
        <dbReference type="EMBL" id="ORY27872.1"/>
    </source>
</evidence>
<organism evidence="2 3">
    <name type="scientific">Naematelia encephala</name>
    <dbReference type="NCBI Taxonomy" id="71784"/>
    <lineage>
        <taxon>Eukaryota</taxon>
        <taxon>Fungi</taxon>
        <taxon>Dikarya</taxon>
        <taxon>Basidiomycota</taxon>
        <taxon>Agaricomycotina</taxon>
        <taxon>Tremellomycetes</taxon>
        <taxon>Tremellales</taxon>
        <taxon>Naemateliaceae</taxon>
        <taxon>Naematelia</taxon>
    </lineage>
</organism>
<dbReference type="AlphaFoldDB" id="A0A1Y2AZ83"/>
<dbReference type="Proteomes" id="UP000193986">
    <property type="component" value="Unassembled WGS sequence"/>
</dbReference>
<dbReference type="InParanoid" id="A0A1Y2AZ83"/>
<name>A0A1Y2AZ83_9TREE</name>
<reference evidence="2 3" key="1">
    <citation type="submission" date="2016-07" db="EMBL/GenBank/DDBJ databases">
        <title>Pervasive Adenine N6-methylation of Active Genes in Fungi.</title>
        <authorList>
            <consortium name="DOE Joint Genome Institute"/>
            <person name="Mondo S.J."/>
            <person name="Dannebaum R.O."/>
            <person name="Kuo R.C."/>
            <person name="Labutti K."/>
            <person name="Haridas S."/>
            <person name="Kuo A."/>
            <person name="Salamov A."/>
            <person name="Ahrendt S.R."/>
            <person name="Lipzen A."/>
            <person name="Sullivan W."/>
            <person name="Andreopoulos W.B."/>
            <person name="Clum A."/>
            <person name="Lindquist E."/>
            <person name="Daum C."/>
            <person name="Ramamoorthy G.K."/>
            <person name="Gryganskyi A."/>
            <person name="Culley D."/>
            <person name="Magnuson J.K."/>
            <person name="James T.Y."/>
            <person name="O'Malley M.A."/>
            <person name="Stajich J.E."/>
            <person name="Spatafora J.W."/>
            <person name="Visel A."/>
            <person name="Grigoriev I.V."/>
        </authorList>
    </citation>
    <scope>NUCLEOTIDE SEQUENCE [LARGE SCALE GENOMIC DNA]</scope>
    <source>
        <strain evidence="2 3">68-887.2</strain>
    </source>
</reference>
<keyword evidence="3" id="KW-1185">Reference proteome</keyword>
<evidence type="ECO:0000313" key="3">
    <source>
        <dbReference type="Proteomes" id="UP000193986"/>
    </source>
</evidence>
<gene>
    <name evidence="2" type="ORF">BCR39DRAFT_599215</name>
</gene>
<evidence type="ECO:0000256" key="1">
    <source>
        <dbReference type="SAM" id="MobiDB-lite"/>
    </source>
</evidence>
<feature type="region of interest" description="Disordered" evidence="1">
    <location>
        <begin position="158"/>
        <end position="179"/>
    </location>
</feature>
<sequence>MTLNSQPEDAASIYGDGDWEGYLREKREHIEMQVQSIRQWLDFEPTRPDFLSCLRDPIEGEERQMSEASRLDQYRTFFETCVQVPQLSNFSARAGISAIQSYTSSEDPEGRITSLAQVMAADWEIREHVRSSQASSGIDGNRSGTFADDLTRRLKAVSLSTDSTGHNTESNVTDMDMGE</sequence>
<accession>A0A1Y2AZ83</accession>
<feature type="compositionally biased region" description="Polar residues" evidence="1">
    <location>
        <begin position="158"/>
        <end position="173"/>
    </location>
</feature>
<dbReference type="EMBL" id="MCFC01000035">
    <property type="protein sequence ID" value="ORY27872.1"/>
    <property type="molecule type" value="Genomic_DNA"/>
</dbReference>